<evidence type="ECO:0000256" key="4">
    <source>
        <dbReference type="ARBA" id="ARBA00022989"/>
    </source>
</evidence>
<evidence type="ECO:0000256" key="5">
    <source>
        <dbReference type="ARBA" id="ARBA00023136"/>
    </source>
</evidence>
<evidence type="ECO:0000256" key="1">
    <source>
        <dbReference type="ARBA" id="ARBA00004141"/>
    </source>
</evidence>
<comment type="subcellular location">
    <subcellularLocation>
        <location evidence="1">Membrane</location>
        <topology evidence="1">Multi-pass membrane protein</topology>
    </subcellularLocation>
</comment>
<feature type="transmembrane region" description="Helical" evidence="6">
    <location>
        <begin position="12"/>
        <end position="36"/>
    </location>
</feature>
<feature type="transmembrane region" description="Helical" evidence="6">
    <location>
        <begin position="48"/>
        <end position="68"/>
    </location>
</feature>
<feature type="transmembrane region" description="Helical" evidence="6">
    <location>
        <begin position="125"/>
        <end position="148"/>
    </location>
</feature>
<evidence type="ECO:0000256" key="2">
    <source>
        <dbReference type="ARBA" id="ARBA00007511"/>
    </source>
</evidence>
<keyword evidence="3 6" id="KW-0812">Transmembrane</keyword>
<dbReference type="Proteomes" id="UP001597024">
    <property type="component" value="Unassembled WGS sequence"/>
</dbReference>
<protein>
    <submittedName>
        <fullName evidence="7">TerC family protein</fullName>
    </submittedName>
</protein>
<dbReference type="EMBL" id="JBHTHX010000836">
    <property type="protein sequence ID" value="MFD0887173.1"/>
    <property type="molecule type" value="Genomic_DNA"/>
</dbReference>
<evidence type="ECO:0000313" key="8">
    <source>
        <dbReference type="Proteomes" id="UP001597024"/>
    </source>
</evidence>
<keyword evidence="5 6" id="KW-0472">Membrane</keyword>
<dbReference type="InterPro" id="IPR005496">
    <property type="entry name" value="Integral_membrane_TerC"/>
</dbReference>
<dbReference type="PANTHER" id="PTHR30238:SF4">
    <property type="entry name" value="SLL1022 PROTEIN"/>
    <property type="match status" value="1"/>
</dbReference>
<feature type="transmembrane region" description="Helical" evidence="6">
    <location>
        <begin position="88"/>
        <end position="105"/>
    </location>
</feature>
<feature type="transmembrane region" description="Helical" evidence="6">
    <location>
        <begin position="212"/>
        <end position="229"/>
    </location>
</feature>
<feature type="transmembrane region" description="Helical" evidence="6">
    <location>
        <begin position="154"/>
        <end position="175"/>
    </location>
</feature>
<keyword evidence="8" id="KW-1185">Reference proteome</keyword>
<comment type="caution">
    <text evidence="7">The sequence shown here is derived from an EMBL/GenBank/DDBJ whole genome shotgun (WGS) entry which is preliminary data.</text>
</comment>
<evidence type="ECO:0000313" key="7">
    <source>
        <dbReference type="EMBL" id="MFD0887173.1"/>
    </source>
</evidence>
<sequence length="245" mass="26588">MDWVADPASWIGLLTLIALEIVLGIDNIIFISILAGKLPPEQRDNARRLGLLAALISRLALLLALSWVVRLTAPLFEIFGHEISGRDLILILGGLFLLVKSVHEIHSHTEDGGDHSGGRAAASSFGMVIMQIMVLDIVFSLDSVITAVGMVDELAIMVIAVIVAVVVMLFASGPISRFVDKHPTIKMLALSFLVLIGVVLIAEGFGQHISKGYIYFAMAFSLVVELLNIRARRRSRAVTQTPETK</sequence>
<comment type="similarity">
    <text evidence="2">Belongs to the TerC family.</text>
</comment>
<accession>A0ABW3DTM5</accession>
<keyword evidence="4 6" id="KW-1133">Transmembrane helix</keyword>
<dbReference type="Pfam" id="PF03741">
    <property type="entry name" value="TerC"/>
    <property type="match status" value="1"/>
</dbReference>
<proteinExistence type="inferred from homology"/>
<feature type="transmembrane region" description="Helical" evidence="6">
    <location>
        <begin position="187"/>
        <end position="206"/>
    </location>
</feature>
<evidence type="ECO:0000256" key="6">
    <source>
        <dbReference type="SAM" id="Phobius"/>
    </source>
</evidence>
<gene>
    <name evidence="7" type="ORF">ACFQ08_21730</name>
</gene>
<evidence type="ECO:0000256" key="3">
    <source>
        <dbReference type="ARBA" id="ARBA00022692"/>
    </source>
</evidence>
<organism evidence="7 8">
    <name type="scientific">Streptosporangium algeriense</name>
    <dbReference type="NCBI Taxonomy" id="1682748"/>
    <lineage>
        <taxon>Bacteria</taxon>
        <taxon>Bacillati</taxon>
        <taxon>Actinomycetota</taxon>
        <taxon>Actinomycetes</taxon>
        <taxon>Streptosporangiales</taxon>
        <taxon>Streptosporangiaceae</taxon>
        <taxon>Streptosporangium</taxon>
    </lineage>
</organism>
<name>A0ABW3DTM5_9ACTN</name>
<reference evidence="8" key="1">
    <citation type="journal article" date="2019" name="Int. J. Syst. Evol. Microbiol.">
        <title>The Global Catalogue of Microorganisms (GCM) 10K type strain sequencing project: providing services to taxonomists for standard genome sequencing and annotation.</title>
        <authorList>
            <consortium name="The Broad Institute Genomics Platform"/>
            <consortium name="The Broad Institute Genome Sequencing Center for Infectious Disease"/>
            <person name="Wu L."/>
            <person name="Ma J."/>
        </authorList>
    </citation>
    <scope>NUCLEOTIDE SEQUENCE [LARGE SCALE GENOMIC DNA]</scope>
    <source>
        <strain evidence="8">CCUG 62974</strain>
    </source>
</reference>
<dbReference type="PANTHER" id="PTHR30238">
    <property type="entry name" value="MEMBRANE BOUND PREDICTED REDOX MODULATOR"/>
    <property type="match status" value="1"/>
</dbReference>